<evidence type="ECO:0000256" key="2">
    <source>
        <dbReference type="ARBA" id="ARBA00022443"/>
    </source>
</evidence>
<evidence type="ECO:0000256" key="3">
    <source>
        <dbReference type="SAM" id="Phobius"/>
    </source>
</evidence>
<evidence type="ECO:0000259" key="6">
    <source>
        <dbReference type="PROSITE" id="PS51022"/>
    </source>
</evidence>
<evidence type="ECO:0000256" key="1">
    <source>
        <dbReference type="ARBA" id="ARBA00007014"/>
    </source>
</evidence>
<organism evidence="7 8">
    <name type="scientific">Haplochromis burtoni</name>
    <name type="common">Burton's mouthbrooder</name>
    <name type="synonym">Chromis burtoni</name>
    <dbReference type="NCBI Taxonomy" id="8153"/>
    <lineage>
        <taxon>Eukaryota</taxon>
        <taxon>Metazoa</taxon>
        <taxon>Chordata</taxon>
        <taxon>Craniata</taxon>
        <taxon>Vertebrata</taxon>
        <taxon>Euteleostomi</taxon>
        <taxon>Actinopterygii</taxon>
        <taxon>Neopterygii</taxon>
        <taxon>Teleostei</taxon>
        <taxon>Neoteleostei</taxon>
        <taxon>Acanthomorphata</taxon>
        <taxon>Ovalentaria</taxon>
        <taxon>Cichlomorphae</taxon>
        <taxon>Cichliformes</taxon>
        <taxon>Cichlidae</taxon>
        <taxon>African cichlids</taxon>
        <taxon>Pseudocrenilabrinae</taxon>
        <taxon>Haplochromini</taxon>
        <taxon>Haplochromis</taxon>
    </lineage>
</organism>
<evidence type="ECO:0000259" key="5">
    <source>
        <dbReference type="PROSITE" id="PS50106"/>
    </source>
</evidence>
<dbReference type="SUPFAM" id="SSF50156">
    <property type="entry name" value="PDZ domain-like"/>
    <property type="match status" value="1"/>
</dbReference>
<keyword evidence="3" id="KW-0812">Transmembrane</keyword>
<evidence type="ECO:0000313" key="7">
    <source>
        <dbReference type="Ensembl" id="ENSHBUP00000027052.1"/>
    </source>
</evidence>
<sequence>MNRGHHSFVLNHPHLNVAAKETSFFKMLVFIERLYHYCQCLIFRPALTFILLLILSFFSFCPSQIYCSSTMPVASTRTEPVPQVLDAMSDSTASSTTANDLDLIYLKGIMESPLVEESLKEPRLSPVRENNVELLQEILRDLDPFTNRSDTAAELARILTQPHFQSLLETHDSVAAQACESPPPSPCDFVDHEPEDSQAHNHLPPDAIRMVGIRKIAGEHLGVTFKVEGGELVIARILHGGMIDQQGLLHVGDIIKEVCCFFLFCLFFVFLNVYLYVFLQVFFKCHYDYDPANDNLIPCKEAGLRFETGDILQIYLCEHVIASCARHVEGGSAGLIPSQMLEEKRKAFVKRDVELAPAGNLCTGVGGKKKKKMMYVTTKNAEFDRHEILLYEEVAKVPPFKRKTLILIGAQGVGRRRLKNKLLLRDPQLFGTIIPYTSRKPKKGERESRMFAFTTRSKMETDIKNGRYLEHGEYEGNLYGLKIDSIHEVVEAGRVCILDANPQSLKVLRTSEFLPYIVFLQAPEFEVLKAINQSAAEAGVVTKTLMDEELQRTCDESAKIQTAYGHYFDLSIVNDNLDETYRTVKAALETVSKNPQWVPVTWVF</sequence>
<keyword evidence="2" id="KW-0728">SH3 domain</keyword>
<comment type="similarity">
    <text evidence="1">Belongs to the MAGUK family.</text>
</comment>
<dbReference type="SMART" id="SM00072">
    <property type="entry name" value="GuKc"/>
    <property type="match status" value="1"/>
</dbReference>
<dbReference type="Gene3D" id="3.40.50.300">
    <property type="entry name" value="P-loop containing nucleotide triphosphate hydrolases"/>
    <property type="match status" value="1"/>
</dbReference>
<dbReference type="InterPro" id="IPR004172">
    <property type="entry name" value="L27_dom"/>
</dbReference>
<dbReference type="Proteomes" id="UP000264840">
    <property type="component" value="Unplaced"/>
</dbReference>
<evidence type="ECO:0000313" key="8">
    <source>
        <dbReference type="Proteomes" id="UP000264840"/>
    </source>
</evidence>
<feature type="domain" description="Guanylate kinase-like" evidence="4">
    <location>
        <begin position="402"/>
        <end position="589"/>
    </location>
</feature>
<dbReference type="PROSITE" id="PS50106">
    <property type="entry name" value="PDZ"/>
    <property type="match status" value="1"/>
</dbReference>
<reference evidence="7" key="1">
    <citation type="submission" date="2025-08" db="UniProtKB">
        <authorList>
            <consortium name="Ensembl"/>
        </authorList>
    </citation>
    <scope>IDENTIFICATION</scope>
</reference>
<dbReference type="InterPro" id="IPR036034">
    <property type="entry name" value="PDZ_sf"/>
</dbReference>
<accession>A0A3Q3CNY4</accession>
<evidence type="ECO:0000259" key="4">
    <source>
        <dbReference type="PROSITE" id="PS50052"/>
    </source>
</evidence>
<keyword evidence="3" id="KW-1133">Transmembrane helix</keyword>
<dbReference type="Pfam" id="PF00595">
    <property type="entry name" value="PDZ"/>
    <property type="match status" value="1"/>
</dbReference>
<protein>
    <submittedName>
        <fullName evidence="7">MAGUK p55 scaffold protein 2a</fullName>
    </submittedName>
</protein>
<dbReference type="SUPFAM" id="SSF50044">
    <property type="entry name" value="SH3-domain"/>
    <property type="match status" value="1"/>
</dbReference>
<dbReference type="InterPro" id="IPR008145">
    <property type="entry name" value="GK/Ca_channel_bsu"/>
</dbReference>
<feature type="domain" description="L27" evidence="6">
    <location>
        <begin position="124"/>
        <end position="182"/>
    </location>
</feature>
<dbReference type="SMART" id="SM00569">
    <property type="entry name" value="L27"/>
    <property type="match status" value="1"/>
</dbReference>
<dbReference type="PROSITE" id="PS51022">
    <property type="entry name" value="L27"/>
    <property type="match status" value="1"/>
</dbReference>
<dbReference type="InterPro" id="IPR027417">
    <property type="entry name" value="P-loop_NTPase"/>
</dbReference>
<dbReference type="Gene3D" id="2.30.30.40">
    <property type="entry name" value="SH3 Domains"/>
    <property type="match status" value="1"/>
</dbReference>
<dbReference type="Pfam" id="PF00625">
    <property type="entry name" value="Guanylate_kin"/>
    <property type="match status" value="1"/>
</dbReference>
<dbReference type="PANTHER" id="PTHR23122">
    <property type="entry name" value="MEMBRANE-ASSOCIATED GUANYLATE KINASE MAGUK"/>
    <property type="match status" value="1"/>
</dbReference>
<dbReference type="InterPro" id="IPR036892">
    <property type="entry name" value="L27_dom_sf"/>
</dbReference>
<dbReference type="InterPro" id="IPR001478">
    <property type="entry name" value="PDZ"/>
</dbReference>
<keyword evidence="8" id="KW-1185">Reference proteome</keyword>
<proteinExistence type="inferred from homology"/>
<dbReference type="Pfam" id="PF02828">
    <property type="entry name" value="L27"/>
    <property type="match status" value="1"/>
</dbReference>
<dbReference type="InterPro" id="IPR050716">
    <property type="entry name" value="MAGUK"/>
</dbReference>
<dbReference type="SUPFAM" id="SSF52540">
    <property type="entry name" value="P-loop containing nucleoside triphosphate hydrolases"/>
    <property type="match status" value="1"/>
</dbReference>
<dbReference type="FunFam" id="2.30.30.40:FF:000069">
    <property type="entry name" value="MAGUK p55 subfamily member 6"/>
    <property type="match status" value="1"/>
</dbReference>
<dbReference type="AlphaFoldDB" id="A0A3Q3CNY4"/>
<feature type="transmembrane region" description="Helical" evidence="3">
    <location>
        <begin position="261"/>
        <end position="279"/>
    </location>
</feature>
<dbReference type="Ensembl" id="ENSHBUT00000001785.1">
    <property type="protein sequence ID" value="ENSHBUP00000027052.1"/>
    <property type="gene ID" value="ENSHBUG00000010101.1"/>
</dbReference>
<feature type="transmembrane region" description="Helical" evidence="3">
    <location>
        <begin position="41"/>
        <end position="60"/>
    </location>
</feature>
<dbReference type="GeneTree" id="ENSGT00940000155348"/>
<dbReference type="Gene3D" id="1.10.287.650">
    <property type="entry name" value="L27 domain"/>
    <property type="match status" value="1"/>
</dbReference>
<reference evidence="7" key="2">
    <citation type="submission" date="2025-09" db="UniProtKB">
        <authorList>
            <consortium name="Ensembl"/>
        </authorList>
    </citation>
    <scope>IDENTIFICATION</scope>
</reference>
<dbReference type="InterPro" id="IPR036028">
    <property type="entry name" value="SH3-like_dom_sf"/>
</dbReference>
<dbReference type="InterPro" id="IPR014775">
    <property type="entry name" value="L27_C"/>
</dbReference>
<dbReference type="SUPFAM" id="SSF101288">
    <property type="entry name" value="L27 domain"/>
    <property type="match status" value="1"/>
</dbReference>
<feature type="domain" description="PDZ" evidence="5">
    <location>
        <begin position="210"/>
        <end position="258"/>
    </location>
</feature>
<name>A0A3Q3CNY4_HAPBU</name>
<keyword evidence="3" id="KW-0472">Membrane</keyword>
<dbReference type="Gene3D" id="2.30.42.10">
    <property type="match status" value="1"/>
</dbReference>
<dbReference type="InterPro" id="IPR008144">
    <property type="entry name" value="Guanylate_kin-like_dom"/>
</dbReference>
<dbReference type="PROSITE" id="PS50052">
    <property type="entry name" value="GUANYLATE_KINASE_2"/>
    <property type="match status" value="1"/>
</dbReference>
<dbReference type="STRING" id="8153.ENSHBUP00000027052"/>